<evidence type="ECO:0000256" key="2">
    <source>
        <dbReference type="SAM" id="Phobius"/>
    </source>
</evidence>
<organism evidence="4 5">
    <name type="scientific">Kitasatospora aburaviensis</name>
    <dbReference type="NCBI Taxonomy" id="67265"/>
    <lineage>
        <taxon>Bacteria</taxon>
        <taxon>Bacillati</taxon>
        <taxon>Actinomycetota</taxon>
        <taxon>Actinomycetes</taxon>
        <taxon>Kitasatosporales</taxon>
        <taxon>Streptomycetaceae</taxon>
        <taxon>Kitasatospora</taxon>
    </lineage>
</organism>
<name>A0ABW1ERQ8_9ACTN</name>
<accession>A0ABW1ERQ8</accession>
<evidence type="ECO:0000259" key="3">
    <source>
        <dbReference type="Pfam" id="PF14200"/>
    </source>
</evidence>
<keyword evidence="5" id="KW-1185">Reference proteome</keyword>
<dbReference type="SUPFAM" id="SSF50370">
    <property type="entry name" value="Ricin B-like lectins"/>
    <property type="match status" value="1"/>
</dbReference>
<dbReference type="CDD" id="cd00161">
    <property type="entry name" value="beta-trefoil_Ricin-like"/>
    <property type="match status" value="1"/>
</dbReference>
<keyword evidence="2" id="KW-0472">Membrane</keyword>
<feature type="region of interest" description="Disordered" evidence="1">
    <location>
        <begin position="155"/>
        <end position="191"/>
    </location>
</feature>
<gene>
    <name evidence="4" type="ORF">ACFP0N_04560</name>
</gene>
<evidence type="ECO:0000313" key="5">
    <source>
        <dbReference type="Proteomes" id="UP001596067"/>
    </source>
</evidence>
<evidence type="ECO:0000313" key="4">
    <source>
        <dbReference type="EMBL" id="MFC5884260.1"/>
    </source>
</evidence>
<proteinExistence type="predicted"/>
<comment type="caution">
    <text evidence="4">The sequence shown here is derived from an EMBL/GenBank/DDBJ whole genome shotgun (WGS) entry which is preliminary data.</text>
</comment>
<sequence length="434" mass="45858">MSDPAAGLPADSEHPRSDRARSDHTLRPKASTALQAFRRLPATVQADLRRNLEMTSEPDPSASTSDADTLALPPLRHVQGFFDAYLQVHALHTPRRECRQLTARLGDAVRRGDDRDHGLERHLARCPDCARARTELTAVHTWQRPVLRAALQVRTGTPDPVPPAAAAVPPSPAATPPVPDPPPAPPVHAPRAAPLSSLAATVRRLRPSDRTVLFGLVVLGVGALTVATAAAVAPGRSGPHGAAAQSAPPSAPPPIRPSDRASVRTSAPRSAQSPPSPSPSGASPADRPAGLRLVNLRANLCVSPGDGTGAGVRLQACTDGDPQRWQFIGDGNGLYRIRNAADGRCLDGTTGGGDTVTVLLRDCRADHREQLWRLVADRSPTVFRIHLASPVASSGYADHLLGPGDIWPGPATYGSPLVHQPNYDNKEDFLFTTS</sequence>
<protein>
    <submittedName>
        <fullName evidence="4">RICIN domain-containing protein</fullName>
    </submittedName>
</protein>
<feature type="compositionally biased region" description="Pro residues" evidence="1">
    <location>
        <begin position="159"/>
        <end position="188"/>
    </location>
</feature>
<dbReference type="Gene3D" id="2.80.10.50">
    <property type="match status" value="1"/>
</dbReference>
<dbReference type="Pfam" id="PF14200">
    <property type="entry name" value="RicinB_lectin_2"/>
    <property type="match status" value="1"/>
</dbReference>
<reference evidence="5" key="1">
    <citation type="journal article" date="2019" name="Int. J. Syst. Evol. Microbiol.">
        <title>The Global Catalogue of Microorganisms (GCM) 10K type strain sequencing project: providing services to taxonomists for standard genome sequencing and annotation.</title>
        <authorList>
            <consortium name="The Broad Institute Genomics Platform"/>
            <consortium name="The Broad Institute Genome Sequencing Center for Infectious Disease"/>
            <person name="Wu L."/>
            <person name="Ma J."/>
        </authorList>
    </citation>
    <scope>NUCLEOTIDE SEQUENCE [LARGE SCALE GENOMIC DNA]</scope>
    <source>
        <strain evidence="5">CGMCC 4.1469</strain>
    </source>
</reference>
<dbReference type="PROSITE" id="PS50231">
    <property type="entry name" value="RICIN_B_LECTIN"/>
    <property type="match status" value="1"/>
</dbReference>
<dbReference type="RefSeq" id="WP_313762409.1">
    <property type="nucleotide sequence ID" value="NZ_BAAAVH010000050.1"/>
</dbReference>
<dbReference type="Proteomes" id="UP001596067">
    <property type="component" value="Unassembled WGS sequence"/>
</dbReference>
<dbReference type="EMBL" id="JBHSOD010000003">
    <property type="protein sequence ID" value="MFC5884260.1"/>
    <property type="molecule type" value="Genomic_DNA"/>
</dbReference>
<keyword evidence="2" id="KW-1133">Transmembrane helix</keyword>
<feature type="region of interest" description="Disordered" evidence="1">
    <location>
        <begin position="1"/>
        <end position="40"/>
    </location>
</feature>
<feature type="transmembrane region" description="Helical" evidence="2">
    <location>
        <begin position="212"/>
        <end position="233"/>
    </location>
</feature>
<dbReference type="InterPro" id="IPR035992">
    <property type="entry name" value="Ricin_B-like_lectins"/>
</dbReference>
<feature type="compositionally biased region" description="Basic and acidic residues" evidence="1">
    <location>
        <begin position="11"/>
        <end position="26"/>
    </location>
</feature>
<dbReference type="InterPro" id="IPR000772">
    <property type="entry name" value="Ricin_B_lectin"/>
</dbReference>
<keyword evidence="2" id="KW-0812">Transmembrane</keyword>
<feature type="compositionally biased region" description="Low complexity" evidence="1">
    <location>
        <begin position="266"/>
        <end position="288"/>
    </location>
</feature>
<evidence type="ECO:0000256" key="1">
    <source>
        <dbReference type="SAM" id="MobiDB-lite"/>
    </source>
</evidence>
<feature type="domain" description="Ricin B lectin" evidence="3">
    <location>
        <begin position="291"/>
        <end position="353"/>
    </location>
</feature>
<feature type="region of interest" description="Disordered" evidence="1">
    <location>
        <begin position="233"/>
        <end position="288"/>
    </location>
</feature>